<gene>
    <name evidence="5" type="ORF">CW354_11430</name>
</gene>
<sequence length="498" mass="54196">MSVCADDLGLQARLRPGKLAVADLASGRRWTYGELDIAVARCAGALAARGVGVGARVAALSKNRAELVMLHLACARLGAIYVPLNWRLAVEEINGLLEDADPALFIFEKEFDSVSFGGVSIGMDALAEEIEKAKPRAPAPIDREKPSLILFTSGTSGRPKGALLSERNLAETAINFSMLGEVTERSVFLCDSPMFHIIGLVTNVRPVLLRGGSLLISDAFIPDRTLERLADPALKATHYFCVPQMASMLRNDPSYDPEKLRGLTAIFTGGAPHPAANIRAWLKDGISIVDGFGMSEAGTVFGMPVDRKIIDRYAGSAGLATPRVQSRIVDADGKDVATGEPGELLLKGDNIAAGYWRREQETKDAFDEDGWFKTGDIARVNEEGFHWLVDRRKDMFISGGENVYPAEIEAVVAEISQVKECAMVGVPHEKWGEAGHLFWAGHENVDLSHDDIRAALNDKVARYKLPKHYSRIAELPRNGAGKVLKNVLRDMARQEKPS</sequence>
<dbReference type="PROSITE" id="PS00455">
    <property type="entry name" value="AMP_BINDING"/>
    <property type="match status" value="1"/>
</dbReference>
<dbReference type="Pfam" id="PF00501">
    <property type="entry name" value="AMP-binding"/>
    <property type="match status" value="1"/>
</dbReference>
<reference evidence="5 6" key="1">
    <citation type="submission" date="2017-12" db="EMBL/GenBank/DDBJ databases">
        <authorList>
            <person name="Hurst M.R.H."/>
        </authorList>
    </citation>
    <scope>NUCLEOTIDE SEQUENCE [LARGE SCALE GENOMIC DNA]</scope>
    <source>
        <strain evidence="5 6">SY-3-19</strain>
    </source>
</reference>
<dbReference type="PANTHER" id="PTHR43201:SF5">
    <property type="entry name" value="MEDIUM-CHAIN ACYL-COA LIGASE ACSF2, MITOCHONDRIAL"/>
    <property type="match status" value="1"/>
</dbReference>
<evidence type="ECO:0000256" key="1">
    <source>
        <dbReference type="ARBA" id="ARBA00006432"/>
    </source>
</evidence>
<dbReference type="Gene3D" id="3.30.300.30">
    <property type="match status" value="1"/>
</dbReference>
<dbReference type="EMBL" id="PJCH01000006">
    <property type="protein sequence ID" value="PQA87678.1"/>
    <property type="molecule type" value="Genomic_DNA"/>
</dbReference>
<dbReference type="Gene3D" id="3.40.50.12780">
    <property type="entry name" value="N-terminal domain of ligase-like"/>
    <property type="match status" value="1"/>
</dbReference>
<comment type="similarity">
    <text evidence="1">Belongs to the ATP-dependent AMP-binding enzyme family.</text>
</comment>
<keyword evidence="6" id="KW-1185">Reference proteome</keyword>
<evidence type="ECO:0000313" key="5">
    <source>
        <dbReference type="EMBL" id="PQA87678.1"/>
    </source>
</evidence>
<accession>A0A2S7K5F3</accession>
<feature type="domain" description="AMP-binding enzyme C-terminal" evidence="4">
    <location>
        <begin position="407"/>
        <end position="482"/>
    </location>
</feature>
<name>A0A2S7K5F3_9PROT</name>
<dbReference type="Proteomes" id="UP000239504">
    <property type="component" value="Unassembled WGS sequence"/>
</dbReference>
<proteinExistence type="inferred from homology"/>
<evidence type="ECO:0000256" key="2">
    <source>
        <dbReference type="ARBA" id="ARBA00022598"/>
    </source>
</evidence>
<dbReference type="AlphaFoldDB" id="A0A2S7K5F3"/>
<comment type="caution">
    <text evidence="5">The sequence shown here is derived from an EMBL/GenBank/DDBJ whole genome shotgun (WGS) entry which is preliminary data.</text>
</comment>
<evidence type="ECO:0000313" key="6">
    <source>
        <dbReference type="Proteomes" id="UP000239504"/>
    </source>
</evidence>
<feature type="domain" description="AMP-dependent synthetase/ligase" evidence="3">
    <location>
        <begin position="11"/>
        <end position="356"/>
    </location>
</feature>
<dbReference type="OrthoDB" id="9803968at2"/>
<dbReference type="InterPro" id="IPR045851">
    <property type="entry name" value="AMP-bd_C_sf"/>
</dbReference>
<dbReference type="InterPro" id="IPR020845">
    <property type="entry name" value="AMP-binding_CS"/>
</dbReference>
<dbReference type="GO" id="GO:0006631">
    <property type="term" value="P:fatty acid metabolic process"/>
    <property type="evidence" value="ECO:0007669"/>
    <property type="project" value="TreeGrafter"/>
</dbReference>
<dbReference type="RefSeq" id="WP_104830216.1">
    <property type="nucleotide sequence ID" value="NZ_PJCH01000006.1"/>
</dbReference>
<dbReference type="NCBIfam" id="NF006572">
    <property type="entry name" value="PRK09088.1"/>
    <property type="match status" value="1"/>
</dbReference>
<dbReference type="GO" id="GO:0031956">
    <property type="term" value="F:medium-chain fatty acid-CoA ligase activity"/>
    <property type="evidence" value="ECO:0007669"/>
    <property type="project" value="TreeGrafter"/>
</dbReference>
<evidence type="ECO:0000259" key="3">
    <source>
        <dbReference type="Pfam" id="PF00501"/>
    </source>
</evidence>
<dbReference type="InterPro" id="IPR000873">
    <property type="entry name" value="AMP-dep_synth/lig_dom"/>
</dbReference>
<organism evidence="5 6">
    <name type="scientific">Hyphococcus luteus</name>
    <dbReference type="NCBI Taxonomy" id="2058213"/>
    <lineage>
        <taxon>Bacteria</taxon>
        <taxon>Pseudomonadati</taxon>
        <taxon>Pseudomonadota</taxon>
        <taxon>Alphaproteobacteria</taxon>
        <taxon>Parvularculales</taxon>
        <taxon>Parvularculaceae</taxon>
        <taxon>Hyphococcus</taxon>
    </lineage>
</organism>
<dbReference type="Pfam" id="PF13193">
    <property type="entry name" value="AMP-binding_C"/>
    <property type="match status" value="1"/>
</dbReference>
<protein>
    <submittedName>
        <fullName evidence="5">Acyl-CoA synthetase</fullName>
    </submittedName>
</protein>
<dbReference type="InterPro" id="IPR025110">
    <property type="entry name" value="AMP-bd_C"/>
</dbReference>
<dbReference type="PANTHER" id="PTHR43201">
    <property type="entry name" value="ACYL-COA SYNTHETASE"/>
    <property type="match status" value="1"/>
</dbReference>
<dbReference type="InterPro" id="IPR042099">
    <property type="entry name" value="ANL_N_sf"/>
</dbReference>
<evidence type="ECO:0000259" key="4">
    <source>
        <dbReference type="Pfam" id="PF13193"/>
    </source>
</evidence>
<dbReference type="SUPFAM" id="SSF56801">
    <property type="entry name" value="Acetyl-CoA synthetase-like"/>
    <property type="match status" value="1"/>
</dbReference>
<keyword evidence="2" id="KW-0436">Ligase</keyword>